<sequence length="68" mass="7329">MSSIALGYRPQASVASDIPAELRIPPRPQVLQRAAPVEPAWREAMRWSWIGLSASMVAGEVALALFGP</sequence>
<dbReference type="EMBL" id="JAERQM010000001">
    <property type="protein sequence ID" value="MBU8543027.1"/>
    <property type="molecule type" value="Genomic_DNA"/>
</dbReference>
<protein>
    <submittedName>
        <fullName evidence="1">Uncharacterized protein</fullName>
    </submittedName>
</protein>
<evidence type="ECO:0000313" key="2">
    <source>
        <dbReference type="Proteomes" id="UP000689967"/>
    </source>
</evidence>
<dbReference type="RefSeq" id="WP_216873326.1">
    <property type="nucleotide sequence ID" value="NZ_JAERQM010000001.1"/>
</dbReference>
<dbReference type="Proteomes" id="UP000689967">
    <property type="component" value="Unassembled WGS sequence"/>
</dbReference>
<name>A0ABS6H5B3_9PROT</name>
<evidence type="ECO:0000313" key="1">
    <source>
        <dbReference type="EMBL" id="MBU8543027.1"/>
    </source>
</evidence>
<keyword evidence="2" id="KW-1185">Reference proteome</keyword>
<reference evidence="1 2" key="1">
    <citation type="submission" date="2021-01" db="EMBL/GenBank/DDBJ databases">
        <title>Roseomonas sp. nov, a bacterium isolated from an oil production mixture in Yumen Oilfield.</title>
        <authorList>
            <person name="Wu D."/>
        </authorList>
    </citation>
    <scope>NUCLEOTIDE SEQUENCE [LARGE SCALE GENOMIC DNA]</scope>
    <source>
        <strain evidence="1 2">ROY-5-3</strain>
    </source>
</reference>
<proteinExistence type="predicted"/>
<organism evidence="1 2">
    <name type="scientific">Falsiroseomonas oleicola</name>
    <dbReference type="NCBI Taxonomy" id="2801474"/>
    <lineage>
        <taxon>Bacteria</taxon>
        <taxon>Pseudomonadati</taxon>
        <taxon>Pseudomonadota</taxon>
        <taxon>Alphaproteobacteria</taxon>
        <taxon>Acetobacterales</taxon>
        <taxon>Roseomonadaceae</taxon>
        <taxon>Falsiroseomonas</taxon>
    </lineage>
</organism>
<comment type="caution">
    <text evidence="1">The sequence shown here is derived from an EMBL/GenBank/DDBJ whole genome shotgun (WGS) entry which is preliminary data.</text>
</comment>
<gene>
    <name evidence="1" type="ORF">JJQ90_04885</name>
</gene>
<accession>A0ABS6H5B3</accession>